<dbReference type="AlphaFoldDB" id="X1ND84"/>
<dbReference type="EMBL" id="BARV01031784">
    <property type="protein sequence ID" value="GAI41578.1"/>
    <property type="molecule type" value="Genomic_DNA"/>
</dbReference>
<accession>X1ND84</accession>
<reference evidence="1" key="1">
    <citation type="journal article" date="2014" name="Front. Microbiol.">
        <title>High frequency of phylogenetically diverse reductive dehalogenase-homologous genes in deep subseafloor sedimentary metagenomes.</title>
        <authorList>
            <person name="Kawai M."/>
            <person name="Futagami T."/>
            <person name="Toyoda A."/>
            <person name="Takaki Y."/>
            <person name="Nishi S."/>
            <person name="Hori S."/>
            <person name="Arai W."/>
            <person name="Tsubouchi T."/>
            <person name="Morono Y."/>
            <person name="Uchiyama I."/>
            <person name="Ito T."/>
            <person name="Fujiyama A."/>
            <person name="Inagaki F."/>
            <person name="Takami H."/>
        </authorList>
    </citation>
    <scope>NUCLEOTIDE SEQUENCE</scope>
    <source>
        <strain evidence="1">Expedition CK06-06</strain>
    </source>
</reference>
<proteinExistence type="predicted"/>
<comment type="caution">
    <text evidence="1">The sequence shown here is derived from an EMBL/GenBank/DDBJ whole genome shotgun (WGS) entry which is preliminary data.</text>
</comment>
<organism evidence="1">
    <name type="scientific">marine sediment metagenome</name>
    <dbReference type="NCBI Taxonomy" id="412755"/>
    <lineage>
        <taxon>unclassified sequences</taxon>
        <taxon>metagenomes</taxon>
        <taxon>ecological metagenomes</taxon>
    </lineage>
</organism>
<gene>
    <name evidence="1" type="ORF">S06H3_50228</name>
</gene>
<feature type="non-terminal residue" evidence="1">
    <location>
        <position position="1"/>
    </location>
</feature>
<evidence type="ECO:0000313" key="1">
    <source>
        <dbReference type="EMBL" id="GAI41578.1"/>
    </source>
</evidence>
<name>X1ND84_9ZZZZ</name>
<sequence length="92" mass="10094">LKQHPISGKPGVLVDPKCPGFIAECGGGRSPIEGGGIWMRDKNTLKPISKNNHACTALIFYLVNKFGYTGLAPRRGPMKLSRKLMPRTFVRT</sequence>
<protein>
    <submittedName>
        <fullName evidence="1">Uncharacterized protein</fullName>
    </submittedName>
</protein>